<dbReference type="Pfam" id="PF13382">
    <property type="entry name" value="Adenine_deam_C"/>
    <property type="match status" value="1"/>
</dbReference>
<dbReference type="Proteomes" id="UP000075324">
    <property type="component" value="Unassembled WGS sequence"/>
</dbReference>
<dbReference type="InterPro" id="IPR006679">
    <property type="entry name" value="Adenine_deam"/>
</dbReference>
<dbReference type="FunFam" id="3.20.20.140:FF:000016">
    <property type="entry name" value="Adenine deaminase"/>
    <property type="match status" value="1"/>
</dbReference>
<reference evidence="11 12" key="1">
    <citation type="submission" date="2016-01" db="EMBL/GenBank/DDBJ databases">
        <title>Draft Genome Sequences of Seven Thermophilic Sporeformers Isolated from Foods.</title>
        <authorList>
            <person name="Berendsen E.M."/>
            <person name="Wells-Bennik M.H."/>
            <person name="Krawcyk A.O."/>
            <person name="De Jong A."/>
            <person name="Holsappel S."/>
            <person name="Eijlander R.T."/>
            <person name="Kuipers O.P."/>
        </authorList>
    </citation>
    <scope>NUCLEOTIDE SEQUENCE [LARGE SCALE GENOMIC DNA]</scope>
    <source>
        <strain evidence="11 12">B4110</strain>
    </source>
</reference>
<dbReference type="PANTHER" id="PTHR11113:SF2">
    <property type="entry name" value="ADENINE DEAMINASE"/>
    <property type="match status" value="1"/>
</dbReference>
<dbReference type="HAMAP" id="MF_01518">
    <property type="entry name" value="Adenine_deamin"/>
    <property type="match status" value="1"/>
</dbReference>
<gene>
    <name evidence="8" type="primary">ade</name>
    <name evidence="11" type="ORF">B4110_0778</name>
</gene>
<feature type="domain" description="Adenine deaminase C-terminal" evidence="10">
    <location>
        <begin position="403"/>
        <end position="570"/>
    </location>
</feature>
<evidence type="ECO:0000256" key="8">
    <source>
        <dbReference type="HAMAP-Rule" id="MF_01518"/>
    </source>
</evidence>
<comment type="catalytic activity">
    <reaction evidence="6 8">
        <text>adenine + H2O + H(+) = hypoxanthine + NH4(+)</text>
        <dbReference type="Rhea" id="RHEA:23688"/>
        <dbReference type="ChEBI" id="CHEBI:15377"/>
        <dbReference type="ChEBI" id="CHEBI:15378"/>
        <dbReference type="ChEBI" id="CHEBI:16708"/>
        <dbReference type="ChEBI" id="CHEBI:17368"/>
        <dbReference type="ChEBI" id="CHEBI:28938"/>
        <dbReference type="EC" id="3.5.4.2"/>
    </reaction>
</comment>
<evidence type="ECO:0000256" key="1">
    <source>
        <dbReference type="ARBA" id="ARBA00001936"/>
    </source>
</evidence>
<dbReference type="NCBIfam" id="TIGR01178">
    <property type="entry name" value="ade"/>
    <property type="match status" value="1"/>
</dbReference>
<sequence length="577" mass="62878">MKREQLQKRIAVAAKREPADIVVKNGKIVNVFTREIIEEDIAIVDGVIAGIGKYEGRQTIDANGKYVCPGLIDGHVHIESAMVRPREFAKVVVPHGVTTVITDPHEIANVAGSDGIRFMLDDSENVPLDVYVMLPSCVPATSFEHAGAILTAEDLEPFFSHPRVIGLAEVMDYPALLQKDSHLIDKLLTTLQYTTRIDGHAAGLDAGAINVYTSAHIKTDHECVTAEEALDRVRRGMYVLMRQGTVAKDVKRLLPAVRPETARRFLFCTDDKHLDDLVTEGSIDYNIRLAMECGIDPITAIQMATINAAECYQLPTKGAIAPGYDADFLLVDDLLTFSITDVYKAGMLVAQSGVYVGPETMTEVKVSKRITHSVHVPNIKEEDIQIPLAGAANVIQIIPNSLHTIHHIDNVRIENGLFVPSVETDMLKLVVVERHRCSGYVGVGIVKGFGICEGAIASSVAHDSHNIIAVGTNDRDIVTAIERLCQIGGGLAITKQGSVLADLPLDLGGLMSSASYEIVYGQLERLHQSLKDIGSPASFNPFVTLSFLALPVIPELKITDRGLFDVKRFQHIPVKAR</sequence>
<dbReference type="Pfam" id="PF01979">
    <property type="entry name" value="Amidohydro_1"/>
    <property type="match status" value="1"/>
</dbReference>
<dbReference type="PATRIC" id="fig|153151.4.peg.3220"/>
<keyword evidence="4 8" id="KW-0378">Hydrolase</keyword>
<dbReference type="SUPFAM" id="SSF51556">
    <property type="entry name" value="Metallo-dependent hydrolases"/>
    <property type="match status" value="1"/>
</dbReference>
<evidence type="ECO:0000313" key="12">
    <source>
        <dbReference type="Proteomes" id="UP000075324"/>
    </source>
</evidence>
<evidence type="ECO:0000256" key="5">
    <source>
        <dbReference type="ARBA" id="ARBA00023211"/>
    </source>
</evidence>
<organism evidence="11 12">
    <name type="scientific">Parageobacillus toebii</name>
    <dbReference type="NCBI Taxonomy" id="153151"/>
    <lineage>
        <taxon>Bacteria</taxon>
        <taxon>Bacillati</taxon>
        <taxon>Bacillota</taxon>
        <taxon>Bacilli</taxon>
        <taxon>Bacillales</taxon>
        <taxon>Anoxybacillaceae</taxon>
        <taxon>Parageobacillus</taxon>
    </lineage>
</organism>
<comment type="cofactor">
    <cofactor evidence="1 8">
        <name>Mn(2+)</name>
        <dbReference type="ChEBI" id="CHEBI:29035"/>
    </cofactor>
</comment>
<dbReference type="AlphaFoldDB" id="A0A150N7R4"/>
<dbReference type="RefSeq" id="WP_235603518.1">
    <property type="nucleotide sequence ID" value="NZ_LQYW01000006.1"/>
</dbReference>
<dbReference type="EMBL" id="LQYW01000006">
    <property type="protein sequence ID" value="KYD32777.1"/>
    <property type="molecule type" value="Genomic_DNA"/>
</dbReference>
<dbReference type="EC" id="3.5.4.2" evidence="3 8"/>
<evidence type="ECO:0000256" key="6">
    <source>
        <dbReference type="ARBA" id="ARBA00047720"/>
    </source>
</evidence>
<dbReference type="InterPro" id="IPR011059">
    <property type="entry name" value="Metal-dep_hydrolase_composite"/>
</dbReference>
<evidence type="ECO:0000256" key="3">
    <source>
        <dbReference type="ARBA" id="ARBA00012782"/>
    </source>
</evidence>
<evidence type="ECO:0000259" key="9">
    <source>
        <dbReference type="Pfam" id="PF01979"/>
    </source>
</evidence>
<dbReference type="GO" id="GO:0006146">
    <property type="term" value="P:adenine catabolic process"/>
    <property type="evidence" value="ECO:0007669"/>
    <property type="project" value="InterPro"/>
</dbReference>
<dbReference type="SUPFAM" id="SSF51338">
    <property type="entry name" value="Composite domain of metallo-dependent hydrolases"/>
    <property type="match status" value="1"/>
</dbReference>
<dbReference type="CDD" id="cd01295">
    <property type="entry name" value="AdeC"/>
    <property type="match status" value="1"/>
</dbReference>
<dbReference type="InterPro" id="IPR032466">
    <property type="entry name" value="Metal_Hydrolase"/>
</dbReference>
<protein>
    <recommendedName>
        <fullName evidence="7 8">Adenine deaminase</fullName>
        <shortName evidence="8">Adenase</shortName>
        <shortName evidence="8">Adenine aminase</shortName>
        <ecNumber evidence="3 8">3.5.4.2</ecNumber>
    </recommendedName>
</protein>
<comment type="similarity">
    <text evidence="2 8">Belongs to the metallo-dependent hydrolases superfamily. Adenine deaminase family.</text>
</comment>
<evidence type="ECO:0000256" key="7">
    <source>
        <dbReference type="ARBA" id="ARBA00069718"/>
    </source>
</evidence>
<comment type="caution">
    <text evidence="11">The sequence shown here is derived from an EMBL/GenBank/DDBJ whole genome shotgun (WGS) entry which is preliminary data.</text>
</comment>
<dbReference type="GO" id="GO:0000034">
    <property type="term" value="F:adenine deaminase activity"/>
    <property type="evidence" value="ECO:0007669"/>
    <property type="project" value="UniProtKB-UniRule"/>
</dbReference>
<dbReference type="InterPro" id="IPR026912">
    <property type="entry name" value="Adenine_deam_C"/>
</dbReference>
<feature type="domain" description="Amidohydrolase-related" evidence="9">
    <location>
        <begin position="66"/>
        <end position="346"/>
    </location>
</feature>
<evidence type="ECO:0000256" key="2">
    <source>
        <dbReference type="ARBA" id="ARBA00006773"/>
    </source>
</evidence>
<evidence type="ECO:0000313" key="11">
    <source>
        <dbReference type="EMBL" id="KYD32777.1"/>
    </source>
</evidence>
<evidence type="ECO:0000256" key="4">
    <source>
        <dbReference type="ARBA" id="ARBA00022801"/>
    </source>
</evidence>
<keyword evidence="5 8" id="KW-0464">Manganese</keyword>
<dbReference type="Gene3D" id="2.30.40.10">
    <property type="entry name" value="Urease, subunit C, domain 1"/>
    <property type="match status" value="1"/>
</dbReference>
<name>A0A150N7R4_9BACL</name>
<proteinExistence type="inferred from homology"/>
<accession>A0A150N7R4</accession>
<dbReference type="InterPro" id="IPR006680">
    <property type="entry name" value="Amidohydro-rel"/>
</dbReference>
<evidence type="ECO:0000259" key="10">
    <source>
        <dbReference type="Pfam" id="PF13382"/>
    </source>
</evidence>
<dbReference type="PANTHER" id="PTHR11113">
    <property type="entry name" value="N-ACETYLGLUCOSAMINE-6-PHOSPHATE DEACETYLASE"/>
    <property type="match status" value="1"/>
</dbReference>
<dbReference type="Gene3D" id="3.20.20.140">
    <property type="entry name" value="Metal-dependent hydrolases"/>
    <property type="match status" value="1"/>
</dbReference>